<evidence type="ECO:0000313" key="2">
    <source>
        <dbReference type="Proteomes" id="UP000249066"/>
    </source>
</evidence>
<reference evidence="1 2" key="1">
    <citation type="submission" date="2017-08" db="EMBL/GenBank/DDBJ databases">
        <title>Infants hospitalized years apart are colonized by the same room-sourced microbial strains.</title>
        <authorList>
            <person name="Brooks B."/>
            <person name="Olm M.R."/>
            <person name="Firek B.A."/>
            <person name="Baker R."/>
            <person name="Thomas B.C."/>
            <person name="Morowitz M.J."/>
            <person name="Banfield J.F."/>
        </authorList>
    </citation>
    <scope>NUCLEOTIDE SEQUENCE [LARGE SCALE GENOMIC DNA]</scope>
    <source>
        <strain evidence="1">S2_018_000_R2_101</strain>
    </source>
</reference>
<dbReference type="Proteomes" id="UP000249066">
    <property type="component" value="Unassembled WGS sequence"/>
</dbReference>
<comment type="caution">
    <text evidence="1">The sequence shown here is derived from an EMBL/GenBank/DDBJ whole genome shotgun (WGS) entry which is preliminary data.</text>
</comment>
<gene>
    <name evidence="1" type="ORF">DI623_05125</name>
</gene>
<accession>A0A2W5ACN2</accession>
<proteinExistence type="predicted"/>
<dbReference type="AlphaFoldDB" id="A0A2W5ACN2"/>
<sequence>MQANQGQSITGRSKRHFSARERLCASMVEKERYQESMMATHSYLSPLAKTSKPICGARSMISFLVSSWP</sequence>
<evidence type="ECO:0000313" key="1">
    <source>
        <dbReference type="EMBL" id="PZO90897.1"/>
    </source>
</evidence>
<dbReference type="EMBL" id="QFNN01000018">
    <property type="protein sequence ID" value="PZO90897.1"/>
    <property type="molecule type" value="Genomic_DNA"/>
</dbReference>
<protein>
    <submittedName>
        <fullName evidence="1">Uncharacterized protein</fullName>
    </submittedName>
</protein>
<name>A0A2W5ACN2_9SPHN</name>
<organism evidence="1 2">
    <name type="scientific">Sphingomonas sanxanigenens</name>
    <dbReference type="NCBI Taxonomy" id="397260"/>
    <lineage>
        <taxon>Bacteria</taxon>
        <taxon>Pseudomonadati</taxon>
        <taxon>Pseudomonadota</taxon>
        <taxon>Alphaproteobacteria</taxon>
        <taxon>Sphingomonadales</taxon>
        <taxon>Sphingomonadaceae</taxon>
        <taxon>Sphingomonas</taxon>
    </lineage>
</organism>